<sequence>MGLGGAAFYNFQFGEDKQTYEHAWTFDADELKQLSILADSQSLNIAFEPSGDGSNAIRISGKAPGKVIDQIKQAQLSNGALKISMKEGWSFGAFDFDFGSSQQVTVSLSPEAAKALQVFKVDTDSGSIRIGAAESSQVAQAAQGDIESDSGSIKLYGFQGETLKLESDSGSIYAENVAATLSVSSDSGSIKVEHLNGTSTLKSDSGSIKLTKDDTASADIKSDSGSVRVEVPSEFGGSYDLRSDSGSIHSPDSQNRTRDVIKVRTDSGSIRVTAP</sequence>
<dbReference type="AlphaFoldDB" id="A0A4S4CE64"/>
<dbReference type="EMBL" id="SSOB01000002">
    <property type="protein sequence ID" value="THF84268.1"/>
    <property type="molecule type" value="Genomic_DNA"/>
</dbReference>
<evidence type="ECO:0000313" key="4">
    <source>
        <dbReference type="Proteomes" id="UP000310636"/>
    </source>
</evidence>
<evidence type="ECO:0000313" key="3">
    <source>
        <dbReference type="EMBL" id="THF84268.1"/>
    </source>
</evidence>
<feature type="region of interest" description="Disordered" evidence="1">
    <location>
        <begin position="213"/>
        <end position="275"/>
    </location>
</feature>
<evidence type="ECO:0000256" key="1">
    <source>
        <dbReference type="SAM" id="MobiDB-lite"/>
    </source>
</evidence>
<dbReference type="PANTHER" id="PTHR34094">
    <property type="match status" value="1"/>
</dbReference>
<feature type="compositionally biased region" description="Basic and acidic residues" evidence="1">
    <location>
        <begin position="255"/>
        <end position="265"/>
    </location>
</feature>
<organism evidence="3 4">
    <name type="scientific">Cohnella fermenti</name>
    <dbReference type="NCBI Taxonomy" id="2565925"/>
    <lineage>
        <taxon>Bacteria</taxon>
        <taxon>Bacillati</taxon>
        <taxon>Bacillota</taxon>
        <taxon>Bacilli</taxon>
        <taxon>Bacillales</taxon>
        <taxon>Paenibacillaceae</taxon>
        <taxon>Cohnella</taxon>
    </lineage>
</organism>
<feature type="domain" description="DUF4097" evidence="2">
    <location>
        <begin position="39"/>
        <end position="272"/>
    </location>
</feature>
<feature type="compositionally biased region" description="Polar residues" evidence="1">
    <location>
        <begin position="244"/>
        <end position="254"/>
    </location>
</feature>
<accession>A0A4S4CE64</accession>
<reference evidence="3 4" key="1">
    <citation type="submission" date="2019-04" db="EMBL/GenBank/DDBJ databases">
        <title>Cohnella sp. nov. isolated from preserved vegetables.</title>
        <authorList>
            <person name="Lin S.-Y."/>
            <person name="Hung M.-H."/>
            <person name="Young C.-C."/>
        </authorList>
    </citation>
    <scope>NUCLEOTIDE SEQUENCE [LARGE SCALE GENOMIC DNA]</scope>
    <source>
        <strain evidence="3 4">CC-MHH1044</strain>
    </source>
</reference>
<protein>
    <submittedName>
        <fullName evidence="3">DUF4097 domain-containing protein</fullName>
    </submittedName>
</protein>
<comment type="caution">
    <text evidence="3">The sequence shown here is derived from an EMBL/GenBank/DDBJ whole genome shotgun (WGS) entry which is preliminary data.</text>
</comment>
<gene>
    <name evidence="3" type="ORF">E6C55_02115</name>
</gene>
<keyword evidence="4" id="KW-1185">Reference proteome</keyword>
<dbReference type="Pfam" id="PF13349">
    <property type="entry name" value="DUF4097"/>
    <property type="match status" value="1"/>
</dbReference>
<name>A0A4S4CE64_9BACL</name>
<dbReference type="Proteomes" id="UP000310636">
    <property type="component" value="Unassembled WGS sequence"/>
</dbReference>
<dbReference type="PANTHER" id="PTHR34094:SF1">
    <property type="entry name" value="PROTEIN FAM185A"/>
    <property type="match status" value="1"/>
</dbReference>
<evidence type="ECO:0000259" key="2">
    <source>
        <dbReference type="Pfam" id="PF13349"/>
    </source>
</evidence>
<dbReference type="InterPro" id="IPR025164">
    <property type="entry name" value="Toastrack_DUF4097"/>
</dbReference>
<proteinExistence type="predicted"/>
<feature type="compositionally biased region" description="Polar residues" evidence="1">
    <location>
        <begin position="266"/>
        <end position="275"/>
    </location>
</feature>
<dbReference type="OrthoDB" id="2359834at2"/>